<dbReference type="RefSeq" id="WP_344843555.1">
    <property type="nucleotide sequence ID" value="NZ_BAABDF010000003.1"/>
</dbReference>
<proteinExistence type="predicted"/>
<keyword evidence="3" id="KW-1185">Reference proteome</keyword>
<protein>
    <submittedName>
        <fullName evidence="2">Uncharacterized protein</fullName>
    </submittedName>
</protein>
<dbReference type="Proteomes" id="UP001399917">
    <property type="component" value="Unassembled WGS sequence"/>
</dbReference>
<feature type="transmembrane region" description="Helical" evidence="1">
    <location>
        <begin position="6"/>
        <end position="24"/>
    </location>
</feature>
<sequence>MTLIADILMIAGTLAVGFYCIILSRRLSKFTDLEKGVGGAIAVLSAQVDDMTKTLIKAQKTAGLSATKLDELTIRAEDASKRLELLIAATQDLPDLAESAEKPSAAPEEEEDAAVEFSMFLSQRNRAEAAE</sequence>
<gene>
    <name evidence="2" type="ORF">GCM10022404_07100</name>
</gene>
<keyword evidence="1" id="KW-0812">Transmembrane</keyword>
<evidence type="ECO:0000256" key="1">
    <source>
        <dbReference type="SAM" id="Phobius"/>
    </source>
</evidence>
<name>A0ABP7JYA6_9RHOB</name>
<dbReference type="EMBL" id="BAABDF010000003">
    <property type="protein sequence ID" value="GAA3858885.1"/>
    <property type="molecule type" value="Genomic_DNA"/>
</dbReference>
<keyword evidence="1" id="KW-1133">Transmembrane helix</keyword>
<comment type="caution">
    <text evidence="2">The sequence shown here is derived from an EMBL/GenBank/DDBJ whole genome shotgun (WGS) entry which is preliminary data.</text>
</comment>
<keyword evidence="1" id="KW-0472">Membrane</keyword>
<evidence type="ECO:0000313" key="2">
    <source>
        <dbReference type="EMBL" id="GAA3858885.1"/>
    </source>
</evidence>
<organism evidence="2 3">
    <name type="scientific">Celeribacter arenosi</name>
    <dbReference type="NCBI Taxonomy" id="792649"/>
    <lineage>
        <taxon>Bacteria</taxon>
        <taxon>Pseudomonadati</taxon>
        <taxon>Pseudomonadota</taxon>
        <taxon>Alphaproteobacteria</taxon>
        <taxon>Rhodobacterales</taxon>
        <taxon>Roseobacteraceae</taxon>
        <taxon>Celeribacter</taxon>
    </lineage>
</organism>
<accession>A0ABP7JYA6</accession>
<evidence type="ECO:0000313" key="3">
    <source>
        <dbReference type="Proteomes" id="UP001399917"/>
    </source>
</evidence>
<reference evidence="3" key="1">
    <citation type="journal article" date="2019" name="Int. J. Syst. Evol. Microbiol.">
        <title>The Global Catalogue of Microorganisms (GCM) 10K type strain sequencing project: providing services to taxonomists for standard genome sequencing and annotation.</title>
        <authorList>
            <consortium name="The Broad Institute Genomics Platform"/>
            <consortium name="The Broad Institute Genome Sequencing Center for Infectious Disease"/>
            <person name="Wu L."/>
            <person name="Ma J."/>
        </authorList>
    </citation>
    <scope>NUCLEOTIDE SEQUENCE [LARGE SCALE GENOMIC DNA]</scope>
    <source>
        <strain evidence="3">JCM 17190</strain>
    </source>
</reference>